<dbReference type="PRINTS" id="PR00081">
    <property type="entry name" value="GDHRDH"/>
</dbReference>
<dbReference type="EMBL" id="UINC01028857">
    <property type="protein sequence ID" value="SVB10606.1"/>
    <property type="molecule type" value="Genomic_DNA"/>
</dbReference>
<dbReference type="FunFam" id="3.40.50.720:FF:000084">
    <property type="entry name" value="Short-chain dehydrogenase reductase"/>
    <property type="match status" value="1"/>
</dbReference>
<dbReference type="CDD" id="cd05233">
    <property type="entry name" value="SDR_c"/>
    <property type="match status" value="1"/>
</dbReference>
<evidence type="ECO:0000256" key="1">
    <source>
        <dbReference type="ARBA" id="ARBA00006484"/>
    </source>
</evidence>
<dbReference type="PANTHER" id="PTHR42879:SF6">
    <property type="entry name" value="NADPH-DEPENDENT REDUCTASE BACG"/>
    <property type="match status" value="1"/>
</dbReference>
<dbReference type="PANTHER" id="PTHR42879">
    <property type="entry name" value="3-OXOACYL-(ACYL-CARRIER-PROTEIN) REDUCTASE"/>
    <property type="match status" value="1"/>
</dbReference>
<comment type="similarity">
    <text evidence="1">Belongs to the short-chain dehydrogenases/reductases (SDR) family.</text>
</comment>
<dbReference type="Gene3D" id="3.40.50.720">
    <property type="entry name" value="NAD(P)-binding Rossmann-like Domain"/>
    <property type="match status" value="1"/>
</dbReference>
<feature type="non-terminal residue" evidence="2">
    <location>
        <position position="261"/>
    </location>
</feature>
<dbReference type="SUPFAM" id="SSF51735">
    <property type="entry name" value="NAD(P)-binding Rossmann-fold domains"/>
    <property type="match status" value="1"/>
</dbReference>
<dbReference type="InterPro" id="IPR036291">
    <property type="entry name" value="NAD(P)-bd_dom_sf"/>
</dbReference>
<evidence type="ECO:0000313" key="2">
    <source>
        <dbReference type="EMBL" id="SVB10606.1"/>
    </source>
</evidence>
<gene>
    <name evidence="2" type="ORF">METZ01_LOCUS163460</name>
</gene>
<name>A0A382B9Y7_9ZZZZ</name>
<dbReference type="InterPro" id="IPR050259">
    <property type="entry name" value="SDR"/>
</dbReference>
<reference evidence="2" key="1">
    <citation type="submission" date="2018-05" db="EMBL/GenBank/DDBJ databases">
        <authorList>
            <person name="Lanie J.A."/>
            <person name="Ng W.-L."/>
            <person name="Kazmierczak K.M."/>
            <person name="Andrzejewski T.M."/>
            <person name="Davidsen T.M."/>
            <person name="Wayne K.J."/>
            <person name="Tettelin H."/>
            <person name="Glass J.I."/>
            <person name="Rusch D."/>
            <person name="Podicherti R."/>
            <person name="Tsui H.-C.T."/>
            <person name="Winkler M.E."/>
        </authorList>
    </citation>
    <scope>NUCLEOTIDE SEQUENCE</scope>
</reference>
<proteinExistence type="inferred from homology"/>
<evidence type="ECO:0008006" key="3">
    <source>
        <dbReference type="Google" id="ProtNLM"/>
    </source>
</evidence>
<dbReference type="InterPro" id="IPR002347">
    <property type="entry name" value="SDR_fam"/>
</dbReference>
<organism evidence="2">
    <name type="scientific">marine metagenome</name>
    <dbReference type="NCBI Taxonomy" id="408172"/>
    <lineage>
        <taxon>unclassified sequences</taxon>
        <taxon>metagenomes</taxon>
        <taxon>ecological metagenomes</taxon>
    </lineage>
</organism>
<dbReference type="AlphaFoldDB" id="A0A382B9Y7"/>
<dbReference type="PRINTS" id="PR00080">
    <property type="entry name" value="SDRFAMILY"/>
</dbReference>
<dbReference type="Pfam" id="PF00106">
    <property type="entry name" value="adh_short"/>
    <property type="match status" value="1"/>
</dbReference>
<sequence>MDLQLKDKKALVTGSTAGIGYGIARQLLKEGAHVIINGRTEERINSAIIQLQNSIPECNVTGCVADFSDKQQIDQLIAAHNFVDILINNVGIFAPKPFEEITDEEWMHFFEVNVLSGVRLSRHYLPKMLEKNWGRIIFISSESGVQIPSEMIHYGTTKTAQLGVARGLAQQTSGTNVTVNSVIPGSTKSEGAEKFIAELAKEQGKTTDEIEREFFETVRPTCLIKRFATIEEVATFVTYLVSPLAAANNGAALRVDGGTIP</sequence>
<accession>A0A382B9Y7</accession>
<protein>
    <recommendedName>
        <fullName evidence="3">Oxidoreductase</fullName>
    </recommendedName>
</protein>